<dbReference type="PRINTS" id="PR00598">
    <property type="entry name" value="HTHMARR"/>
</dbReference>
<dbReference type="PANTHER" id="PTHR33164">
    <property type="entry name" value="TRANSCRIPTIONAL REGULATOR, MARR FAMILY"/>
    <property type="match status" value="1"/>
</dbReference>
<dbReference type="InterPro" id="IPR055166">
    <property type="entry name" value="Transc_reg_Sar_Rot_HTH"/>
</dbReference>
<dbReference type="SUPFAM" id="SSF46785">
    <property type="entry name" value="Winged helix' DNA-binding domain"/>
    <property type="match status" value="1"/>
</dbReference>
<proteinExistence type="predicted"/>
<keyword evidence="3" id="KW-0804">Transcription</keyword>
<dbReference type="STRING" id="1267021.FPB0191_01830"/>
<dbReference type="SMART" id="SM00347">
    <property type="entry name" value="HTH_MARR"/>
    <property type="match status" value="1"/>
</dbReference>
<keyword evidence="2" id="KW-0238">DNA-binding</keyword>
<name>A0A0A7S8N0_FRIPE</name>
<dbReference type="Gene3D" id="1.10.10.10">
    <property type="entry name" value="Winged helix-like DNA-binding domain superfamily/Winged helix DNA-binding domain"/>
    <property type="match status" value="1"/>
</dbReference>
<dbReference type="PROSITE" id="PS50995">
    <property type="entry name" value="HTH_MARR_2"/>
    <property type="match status" value="1"/>
</dbReference>
<dbReference type="InterPro" id="IPR036388">
    <property type="entry name" value="WH-like_DNA-bd_sf"/>
</dbReference>
<dbReference type="GO" id="GO:0003677">
    <property type="term" value="F:DNA binding"/>
    <property type="evidence" value="ECO:0007669"/>
    <property type="project" value="UniProtKB-KW"/>
</dbReference>
<dbReference type="RefSeq" id="WP_034883416.1">
    <property type="nucleotide sequence ID" value="NZ_CAMLJH010000009.1"/>
</dbReference>
<accession>A0A0A7S8N0</accession>
<evidence type="ECO:0000313" key="6">
    <source>
        <dbReference type="Proteomes" id="UP000030901"/>
    </source>
</evidence>
<dbReference type="Pfam" id="PF22381">
    <property type="entry name" value="Staph_reg_Sar_Rot"/>
    <property type="match status" value="1"/>
</dbReference>
<dbReference type="EMBL" id="CP009056">
    <property type="protein sequence ID" value="AJA45646.1"/>
    <property type="molecule type" value="Genomic_DNA"/>
</dbReference>
<evidence type="ECO:0000256" key="1">
    <source>
        <dbReference type="ARBA" id="ARBA00023015"/>
    </source>
</evidence>
<dbReference type="GO" id="GO:0006950">
    <property type="term" value="P:response to stress"/>
    <property type="evidence" value="ECO:0007669"/>
    <property type="project" value="TreeGrafter"/>
</dbReference>
<keyword evidence="1" id="KW-0805">Transcription regulation</keyword>
<reference evidence="5 6" key="1">
    <citation type="journal article" date="2014" name="Appl. Environ. Microbiol.">
        <title>Gut symbionts from distinct hosts exhibit genotoxic activity via divergent colibactin biosynthetic pathways.</title>
        <authorList>
            <person name="Engel P."/>
            <person name="Vizcaino M.I."/>
            <person name="Crawford J.M."/>
        </authorList>
    </citation>
    <scope>NUCLEOTIDE SEQUENCE [LARGE SCALE GENOMIC DNA]</scope>
    <source>
        <strain evidence="5 6">PEB0191</strain>
    </source>
</reference>
<organism evidence="5 6">
    <name type="scientific">Frischella perrara</name>
    <dbReference type="NCBI Taxonomy" id="1267021"/>
    <lineage>
        <taxon>Bacteria</taxon>
        <taxon>Pseudomonadati</taxon>
        <taxon>Pseudomonadota</taxon>
        <taxon>Gammaproteobacteria</taxon>
        <taxon>Orbales</taxon>
        <taxon>Orbaceae</taxon>
        <taxon>Frischella</taxon>
    </lineage>
</organism>
<dbReference type="AlphaFoldDB" id="A0A0A7S8N0"/>
<dbReference type="Proteomes" id="UP000030901">
    <property type="component" value="Chromosome"/>
</dbReference>
<dbReference type="OrthoDB" id="162531at2"/>
<dbReference type="InterPro" id="IPR039422">
    <property type="entry name" value="MarR/SlyA-like"/>
</dbReference>
<dbReference type="KEGG" id="fpp:FPB0191_01830"/>
<dbReference type="PANTHER" id="PTHR33164:SF64">
    <property type="entry name" value="TRANSCRIPTIONAL REGULATOR SLYA"/>
    <property type="match status" value="1"/>
</dbReference>
<evidence type="ECO:0000259" key="4">
    <source>
        <dbReference type="PROSITE" id="PS50995"/>
    </source>
</evidence>
<dbReference type="GO" id="GO:0003700">
    <property type="term" value="F:DNA-binding transcription factor activity"/>
    <property type="evidence" value="ECO:0007669"/>
    <property type="project" value="InterPro"/>
</dbReference>
<gene>
    <name evidence="5" type="ORF">FPB0191_01830</name>
</gene>
<evidence type="ECO:0000256" key="2">
    <source>
        <dbReference type="ARBA" id="ARBA00023125"/>
    </source>
</evidence>
<dbReference type="InterPro" id="IPR036390">
    <property type="entry name" value="WH_DNA-bd_sf"/>
</dbReference>
<keyword evidence="6" id="KW-1185">Reference proteome</keyword>
<dbReference type="HOGENOM" id="CLU_083287_23_2_6"/>
<protein>
    <submittedName>
        <fullName evidence="5">Transcriptional regulator</fullName>
    </submittedName>
</protein>
<dbReference type="InterPro" id="IPR000835">
    <property type="entry name" value="HTH_MarR-typ"/>
</dbReference>
<sequence length="150" mass="17229">MSKDNRFSSQFKHDSSESMGFVFMKTYAAWHSLIKNSLKQYSITHPQFIILTTLAYLSEHCDEVTQVTLSQHANIDVVTVSQILDNLEKKTLVKRITSIKDSRAKSIQLTDNGYVMVNKTTPLVEKLDNQFFSCLGEDITYFHKMLLKLS</sequence>
<evidence type="ECO:0000256" key="3">
    <source>
        <dbReference type="ARBA" id="ARBA00023163"/>
    </source>
</evidence>
<evidence type="ECO:0000313" key="5">
    <source>
        <dbReference type="EMBL" id="AJA45646.1"/>
    </source>
</evidence>
<feature type="domain" description="HTH marR-type" evidence="4">
    <location>
        <begin position="16"/>
        <end position="150"/>
    </location>
</feature>